<dbReference type="HAMAP" id="MF_03101">
    <property type="entry name" value="Deoxyhypusine_hydroxylase"/>
    <property type="match status" value="1"/>
</dbReference>
<evidence type="ECO:0000256" key="3">
    <source>
        <dbReference type="ARBA" id="ARBA00005041"/>
    </source>
</evidence>
<evidence type="ECO:0000256" key="9">
    <source>
        <dbReference type="ARBA" id="ARBA00023033"/>
    </source>
</evidence>
<name>A0A7K9XNF2_9GRUI</name>
<dbReference type="SMART" id="SM00567">
    <property type="entry name" value="EZ_HEAT"/>
    <property type="match status" value="6"/>
</dbReference>
<dbReference type="FunFam" id="1.25.10.10:FF:000099">
    <property type="entry name" value="Deoxyhypusine hydroxylase"/>
    <property type="match status" value="2"/>
</dbReference>
<dbReference type="Pfam" id="PF13646">
    <property type="entry name" value="HEAT_2"/>
    <property type="match status" value="2"/>
</dbReference>
<reference evidence="12 13" key="1">
    <citation type="submission" date="2019-09" db="EMBL/GenBank/DDBJ databases">
        <title>Bird 10,000 Genomes (B10K) Project - Family phase.</title>
        <authorList>
            <person name="Zhang G."/>
        </authorList>
    </citation>
    <scope>NUCLEOTIDE SEQUENCE [LARGE SCALE GENOMIC DNA]</scope>
    <source>
        <strain evidence="12">B10K-DU-001-60</strain>
        <tissue evidence="12">Muscle</tissue>
    </source>
</reference>
<keyword evidence="8" id="KW-0408">Iron</keyword>
<gene>
    <name evidence="12" type="primary">Dohh</name>
    <name evidence="12" type="ORF">PSOCRE_R13024</name>
</gene>
<dbReference type="PANTHER" id="PTHR12697:SF5">
    <property type="entry name" value="DEOXYHYPUSINE HYDROXYLASE"/>
    <property type="match status" value="1"/>
</dbReference>
<dbReference type="InterPro" id="IPR027517">
    <property type="entry name" value="Deoxyhypusine_hydroxylase"/>
</dbReference>
<dbReference type="GO" id="GO:0046872">
    <property type="term" value="F:metal ion binding"/>
    <property type="evidence" value="ECO:0007669"/>
    <property type="project" value="UniProtKB-KW"/>
</dbReference>
<protein>
    <recommendedName>
        <fullName evidence="4">deoxyhypusine monooxygenase</fullName>
        <ecNumber evidence="4">1.14.99.29</ecNumber>
    </recommendedName>
</protein>
<keyword evidence="13" id="KW-1185">Reference proteome</keyword>
<evidence type="ECO:0000256" key="7">
    <source>
        <dbReference type="ARBA" id="ARBA00023002"/>
    </source>
</evidence>
<dbReference type="Gene3D" id="1.25.10.10">
    <property type="entry name" value="Leucine-rich Repeat Variant"/>
    <property type="match status" value="2"/>
</dbReference>
<comment type="caution">
    <text evidence="12">The sequence shown here is derived from an EMBL/GenBank/DDBJ whole genome shotgun (WGS) entry which is preliminary data.</text>
</comment>
<feature type="non-terminal residue" evidence="12">
    <location>
        <position position="296"/>
    </location>
</feature>
<dbReference type="PANTHER" id="PTHR12697">
    <property type="entry name" value="PBS LYASE HEAT-LIKE PROTEIN"/>
    <property type="match status" value="1"/>
</dbReference>
<feature type="non-terminal residue" evidence="12">
    <location>
        <position position="1"/>
    </location>
</feature>
<dbReference type="InterPro" id="IPR004155">
    <property type="entry name" value="PBS_lyase_HEAT"/>
</dbReference>
<dbReference type="EC" id="1.14.99.29" evidence="4"/>
<dbReference type="InterPro" id="IPR016024">
    <property type="entry name" value="ARM-type_fold"/>
</dbReference>
<evidence type="ECO:0000256" key="2">
    <source>
        <dbReference type="ARBA" id="ARBA00001954"/>
    </source>
</evidence>
<keyword evidence="6" id="KW-0677">Repeat</keyword>
<comment type="function">
    <text evidence="11">Catalyzes the hydroxylation of the N(6)-(4-aminobutyl)-L-lysine intermediate produced by deoxyhypusine synthase/DHPS on a critical lysine of the eukaryotic translation initiation factor 5A/eIF-5A. This is the second step of the post-translational modification of that lysine into an unusual amino acid residue named hypusine. Hypusination is unique to mature eIF-5A factor and is essential for its function.</text>
</comment>
<dbReference type="Proteomes" id="UP000587472">
    <property type="component" value="Unassembled WGS sequence"/>
</dbReference>
<comment type="pathway">
    <text evidence="3">Protein modification; eIF5A hypusination.</text>
</comment>
<keyword evidence="5" id="KW-0479">Metal-binding</keyword>
<evidence type="ECO:0000256" key="8">
    <source>
        <dbReference type="ARBA" id="ARBA00023004"/>
    </source>
</evidence>
<dbReference type="SUPFAM" id="SSF48371">
    <property type="entry name" value="ARM repeat"/>
    <property type="match status" value="1"/>
</dbReference>
<evidence type="ECO:0000256" key="1">
    <source>
        <dbReference type="ARBA" id="ARBA00000068"/>
    </source>
</evidence>
<keyword evidence="10" id="KW-0386">Hypusine biosynthesis</keyword>
<comment type="cofactor">
    <cofactor evidence="2">
        <name>Fe(2+)</name>
        <dbReference type="ChEBI" id="CHEBI:29033"/>
    </cofactor>
</comment>
<dbReference type="UniPathway" id="UPA00354"/>
<keyword evidence="9" id="KW-0503">Monooxygenase</keyword>
<comment type="catalytic activity">
    <reaction evidence="1">
        <text>[eIF5A protein]-deoxyhypusine + AH2 + O2 = [eIF5A protein]-hypusine + A + H2O</text>
        <dbReference type="Rhea" id="RHEA:14101"/>
        <dbReference type="Rhea" id="RHEA-COMP:10144"/>
        <dbReference type="Rhea" id="RHEA-COMP:12592"/>
        <dbReference type="ChEBI" id="CHEBI:13193"/>
        <dbReference type="ChEBI" id="CHEBI:15377"/>
        <dbReference type="ChEBI" id="CHEBI:15379"/>
        <dbReference type="ChEBI" id="CHEBI:17499"/>
        <dbReference type="ChEBI" id="CHEBI:82657"/>
        <dbReference type="ChEBI" id="CHEBI:91175"/>
        <dbReference type="EC" id="1.14.99.29"/>
    </reaction>
</comment>
<accession>A0A7K9XNF2</accession>
<evidence type="ECO:0000313" key="12">
    <source>
        <dbReference type="EMBL" id="NXI99094.1"/>
    </source>
</evidence>
<evidence type="ECO:0000256" key="6">
    <source>
        <dbReference type="ARBA" id="ARBA00022737"/>
    </source>
</evidence>
<proteinExistence type="inferred from homology"/>
<evidence type="ECO:0000256" key="5">
    <source>
        <dbReference type="ARBA" id="ARBA00022723"/>
    </source>
</evidence>
<dbReference type="EMBL" id="VWZZ01006138">
    <property type="protein sequence ID" value="NXI99094.1"/>
    <property type="molecule type" value="Genomic_DNA"/>
</dbReference>
<keyword evidence="7" id="KW-0560">Oxidoreductase</keyword>
<sequence>MVTEEEVEAIGRTLVDAAQPLPARFRALFTLRNLGGRAAVAWISRAFGDGSALLKHELAYCLGQMRDEAAIPVLMRVLEDTGQEPMVRHEAGEALGAIGNPKVLDILKRYSEDPVAETCQLAVRRLEWLQENKQEPGASPYLSVDPAPPAEETDVAELRKTLLDESRSLFDRYRAMFALRNVGGRAAVLALADGLRSGSALFRHEIGYVLGQMQDEACVPQLTAALRSRTESPMVRHECAEALGSIAHPSCLETLRAFARDEERVVRESCEVALDMYEYENGAQFQYADGLCKLQA</sequence>
<evidence type="ECO:0000256" key="10">
    <source>
        <dbReference type="ARBA" id="ARBA00023256"/>
    </source>
</evidence>
<evidence type="ECO:0000313" key="13">
    <source>
        <dbReference type="Proteomes" id="UP000587472"/>
    </source>
</evidence>
<dbReference type="GO" id="GO:0019135">
    <property type="term" value="F:deoxyhypusine monooxygenase activity"/>
    <property type="evidence" value="ECO:0007669"/>
    <property type="project" value="UniProtKB-EC"/>
</dbReference>
<dbReference type="InterPro" id="IPR011989">
    <property type="entry name" value="ARM-like"/>
</dbReference>
<evidence type="ECO:0000256" key="4">
    <source>
        <dbReference type="ARBA" id="ARBA00012606"/>
    </source>
</evidence>
<evidence type="ECO:0000256" key="11">
    <source>
        <dbReference type="ARBA" id="ARBA00045876"/>
    </source>
</evidence>
<dbReference type="AlphaFoldDB" id="A0A7K9XNF2"/>
<organism evidence="12 13">
    <name type="scientific">Psophia crepitans</name>
    <name type="common">common trumpeter</name>
    <dbReference type="NCBI Taxonomy" id="54359"/>
    <lineage>
        <taxon>Eukaryota</taxon>
        <taxon>Metazoa</taxon>
        <taxon>Chordata</taxon>
        <taxon>Craniata</taxon>
        <taxon>Vertebrata</taxon>
        <taxon>Euteleostomi</taxon>
        <taxon>Archelosauria</taxon>
        <taxon>Archosauria</taxon>
        <taxon>Dinosauria</taxon>
        <taxon>Saurischia</taxon>
        <taxon>Theropoda</taxon>
        <taxon>Coelurosauria</taxon>
        <taxon>Aves</taxon>
        <taxon>Neognathae</taxon>
        <taxon>Neoaves</taxon>
        <taxon>Gruiformes</taxon>
        <taxon>Psophiidae</taxon>
        <taxon>Psophia</taxon>
    </lineage>
</organism>